<dbReference type="PROSITE" id="PS51257">
    <property type="entry name" value="PROKAR_LIPOPROTEIN"/>
    <property type="match status" value="1"/>
</dbReference>
<protein>
    <recommendedName>
        <fullName evidence="3">Lipoprotein</fullName>
    </recommendedName>
</protein>
<evidence type="ECO:0000313" key="2">
    <source>
        <dbReference type="Proteomes" id="UP000031433"/>
    </source>
</evidence>
<reference evidence="1 2" key="1">
    <citation type="submission" date="2015-01" db="EMBL/GenBank/DDBJ databases">
        <title>Genome sequence of the anaerobic bacterium Geobacter soli GSS01, a dissimilatory Fe(III) reducer from soil.</title>
        <authorList>
            <person name="Yang G."/>
            <person name="Zhou S."/>
        </authorList>
    </citation>
    <scope>NUCLEOTIDE SEQUENCE [LARGE SCALE GENOMIC DNA]</scope>
    <source>
        <strain evidence="1 2">GSS01</strain>
    </source>
</reference>
<dbReference type="RefSeq" id="WP_039646670.1">
    <property type="nucleotide sequence ID" value="NZ_JXBL01000001.1"/>
</dbReference>
<evidence type="ECO:0008006" key="3">
    <source>
        <dbReference type="Google" id="ProtNLM"/>
    </source>
</evidence>
<sequence>MNVRRTLSLLLLALVLAGCRNPYLIAQRFEDSSREHNRLMRWQGLEQSCVIFAGDQVKDACLERARAAKDVSVADYRVTSTELDVDKGTATVRVEVDYFILPSTRLKTLVDEQQWHYVEDGEKGNRWFLATPPPEFR</sequence>
<name>A0A0C1QYQ4_9BACT</name>
<keyword evidence="2" id="KW-1185">Reference proteome</keyword>
<organism evidence="1 2">
    <name type="scientific">Geobacter soli</name>
    <dbReference type="NCBI Taxonomy" id="1510391"/>
    <lineage>
        <taxon>Bacteria</taxon>
        <taxon>Pseudomonadati</taxon>
        <taxon>Thermodesulfobacteriota</taxon>
        <taxon>Desulfuromonadia</taxon>
        <taxon>Geobacterales</taxon>
        <taxon>Geobacteraceae</taxon>
        <taxon>Geobacter</taxon>
    </lineage>
</organism>
<dbReference type="Proteomes" id="UP000031433">
    <property type="component" value="Unassembled WGS sequence"/>
</dbReference>
<proteinExistence type="predicted"/>
<evidence type="ECO:0000313" key="1">
    <source>
        <dbReference type="EMBL" id="KIE43316.1"/>
    </source>
</evidence>
<dbReference type="AlphaFoldDB" id="A0A0C1QYQ4"/>
<dbReference type="EMBL" id="JXBL01000001">
    <property type="protein sequence ID" value="KIE43316.1"/>
    <property type="molecule type" value="Genomic_DNA"/>
</dbReference>
<gene>
    <name evidence="1" type="ORF">SE37_12075</name>
</gene>
<comment type="caution">
    <text evidence="1">The sequence shown here is derived from an EMBL/GenBank/DDBJ whole genome shotgun (WGS) entry which is preliminary data.</text>
</comment>
<accession>A0A0C1QYQ4</accession>